<dbReference type="Pfam" id="PF02696">
    <property type="entry name" value="SelO"/>
    <property type="match status" value="1"/>
</dbReference>
<feature type="region of interest" description="Disordered" evidence="10">
    <location>
        <begin position="1"/>
        <end position="32"/>
    </location>
</feature>
<keyword evidence="6" id="KW-0547">Nucleotide-binding</keyword>
<keyword evidence="3" id="KW-0808">Transferase</keyword>
<keyword evidence="8" id="KW-0460">Magnesium</keyword>
<comment type="cofactor">
    <cofactor evidence="1">
        <name>Mg(2+)</name>
        <dbReference type="ChEBI" id="CHEBI:18420"/>
    </cofactor>
</comment>
<dbReference type="InterPro" id="IPR003846">
    <property type="entry name" value="SelO"/>
</dbReference>
<evidence type="ECO:0000256" key="6">
    <source>
        <dbReference type="ARBA" id="ARBA00022741"/>
    </source>
</evidence>
<proteinExistence type="inferred from homology"/>
<accession>A0ABR3Y7U4</accession>
<comment type="caution">
    <text evidence="11">The sequence shown here is derived from an EMBL/GenBank/DDBJ whole genome shotgun (WGS) entry which is preliminary data.</text>
</comment>
<keyword evidence="12" id="KW-1185">Reference proteome</keyword>
<dbReference type="Proteomes" id="UP001586593">
    <property type="component" value="Unassembled WGS sequence"/>
</dbReference>
<protein>
    <recommendedName>
        <fullName evidence="9">Selenoprotein O</fullName>
    </recommendedName>
</protein>
<name>A0ABR3Y7U4_9PEZI</name>
<comment type="similarity">
    <text evidence="2">Belongs to the SELO family.</text>
</comment>
<organism evidence="11 12">
    <name type="scientific">Phialemonium thermophilum</name>
    <dbReference type="NCBI Taxonomy" id="223376"/>
    <lineage>
        <taxon>Eukaryota</taxon>
        <taxon>Fungi</taxon>
        <taxon>Dikarya</taxon>
        <taxon>Ascomycota</taxon>
        <taxon>Pezizomycotina</taxon>
        <taxon>Sordariomycetes</taxon>
        <taxon>Sordariomycetidae</taxon>
        <taxon>Cephalothecales</taxon>
        <taxon>Cephalothecaceae</taxon>
        <taxon>Phialemonium</taxon>
    </lineage>
</organism>
<evidence type="ECO:0000256" key="4">
    <source>
        <dbReference type="ARBA" id="ARBA00022695"/>
    </source>
</evidence>
<keyword evidence="7" id="KW-0067">ATP-binding</keyword>
<evidence type="ECO:0000256" key="1">
    <source>
        <dbReference type="ARBA" id="ARBA00001946"/>
    </source>
</evidence>
<keyword evidence="5" id="KW-0479">Metal-binding</keyword>
<evidence type="ECO:0000256" key="3">
    <source>
        <dbReference type="ARBA" id="ARBA00022679"/>
    </source>
</evidence>
<evidence type="ECO:0000256" key="9">
    <source>
        <dbReference type="ARBA" id="ARBA00031547"/>
    </source>
</evidence>
<reference evidence="11 12" key="1">
    <citation type="journal article" date="2024" name="Commun. Biol.">
        <title>Comparative genomic analysis of thermophilic fungi reveals convergent evolutionary adaptations and gene losses.</title>
        <authorList>
            <person name="Steindorff A.S."/>
            <person name="Aguilar-Pontes M.V."/>
            <person name="Robinson A.J."/>
            <person name="Andreopoulos B."/>
            <person name="LaButti K."/>
            <person name="Kuo A."/>
            <person name="Mondo S."/>
            <person name="Riley R."/>
            <person name="Otillar R."/>
            <person name="Haridas S."/>
            <person name="Lipzen A."/>
            <person name="Grimwood J."/>
            <person name="Schmutz J."/>
            <person name="Clum A."/>
            <person name="Reid I.D."/>
            <person name="Moisan M.C."/>
            <person name="Butler G."/>
            <person name="Nguyen T.T.M."/>
            <person name="Dewar K."/>
            <person name="Conant G."/>
            <person name="Drula E."/>
            <person name="Henrissat B."/>
            <person name="Hansel C."/>
            <person name="Singer S."/>
            <person name="Hutchinson M.I."/>
            <person name="de Vries R.P."/>
            <person name="Natvig D.O."/>
            <person name="Powell A.J."/>
            <person name="Tsang A."/>
            <person name="Grigoriev I.V."/>
        </authorList>
    </citation>
    <scope>NUCLEOTIDE SEQUENCE [LARGE SCALE GENOMIC DNA]</scope>
    <source>
        <strain evidence="11 12">ATCC 24622</strain>
    </source>
</reference>
<keyword evidence="4" id="KW-0548">Nucleotidyltransferase</keyword>
<evidence type="ECO:0000256" key="7">
    <source>
        <dbReference type="ARBA" id="ARBA00022840"/>
    </source>
</evidence>
<dbReference type="PANTHER" id="PTHR32057:SF14">
    <property type="entry name" value="PROTEIN ADENYLYLTRANSFERASE SELO, MITOCHONDRIAL"/>
    <property type="match status" value="1"/>
</dbReference>
<sequence length="681" mass="76134">MSSSSQSHDTKEAGSQAVLPTAQPSAGSDGVTLAELPKSWTFTASLPPDPLFPTPHASHRTPRDQIRPRQVRGALFSWVRPEHQENPELLAVSPAAMRDLGLRLSEASTELFRQTVAGNVLHGWDDQGITAAPESSETAAITPTATTEKKDINEKSDGTGGPYRYPWAQCYGGFQFGEWAGQLGDGRAISLFEATNPVTGKRYEVALKGAGLTPYSRFADGKAVLRSSIREFVVSEALAALGIPTTRALALTLLPDVRVRRETIEPGAIVVRFAETWLRLGTFDLLHARGDRALLRRLATYVAEDVFGGWDKLPSHLDMQDDNIGDATPIRGVAKDAVEGPEGAEENRFARLYREIVRRNAATVAHWQAYGFTNGVLNTDNTSVYGLSIDFGPFAFLDTFDPAYTPNHDDHFLRYSYRNQPSVIWWNLVRLGEALGELFGADADVDDPNFIENGVRSEEEAAPLVARAEKIIERAGEEYKAVFLSEYKRLFATRLGLRTQRPSDFETLFSDLLDTLEALELDFPLFFRRLSGLRVSDLATEKARREKASIFFYGDGVTGPGGEPEGRKRMGDWLARWRERVIEDWGEGEDLEEERIRAMKRVNPNFVPRGWILDEVIRRIEKDGEREVLNRIMHLALHPFEDSWAGRTFDGVVYQGDREEEIRWTGDVPRTKRALQCSCSS</sequence>
<evidence type="ECO:0000256" key="10">
    <source>
        <dbReference type="SAM" id="MobiDB-lite"/>
    </source>
</evidence>
<dbReference type="PANTHER" id="PTHR32057">
    <property type="entry name" value="PROTEIN ADENYLYLTRANSFERASE SELO, MITOCHONDRIAL"/>
    <property type="match status" value="1"/>
</dbReference>
<evidence type="ECO:0000313" key="12">
    <source>
        <dbReference type="Proteomes" id="UP001586593"/>
    </source>
</evidence>
<evidence type="ECO:0000256" key="2">
    <source>
        <dbReference type="ARBA" id="ARBA00009747"/>
    </source>
</evidence>
<gene>
    <name evidence="11" type="ORF">VTK73DRAFT_51</name>
</gene>
<evidence type="ECO:0000256" key="8">
    <source>
        <dbReference type="ARBA" id="ARBA00022842"/>
    </source>
</evidence>
<evidence type="ECO:0000256" key="5">
    <source>
        <dbReference type="ARBA" id="ARBA00022723"/>
    </source>
</evidence>
<evidence type="ECO:0000313" key="11">
    <source>
        <dbReference type="EMBL" id="KAL1884357.1"/>
    </source>
</evidence>
<dbReference type="EMBL" id="JAZHXJ010000001">
    <property type="protein sequence ID" value="KAL1884357.1"/>
    <property type="molecule type" value="Genomic_DNA"/>
</dbReference>
<dbReference type="HAMAP" id="MF_00692">
    <property type="entry name" value="SelO"/>
    <property type="match status" value="1"/>
</dbReference>
<feature type="region of interest" description="Disordered" evidence="10">
    <location>
        <begin position="47"/>
        <end position="67"/>
    </location>
</feature>